<dbReference type="STRING" id="381751.SAMN05444391_0245"/>
<keyword evidence="2" id="KW-1185">Reference proteome</keyword>
<evidence type="ECO:0000313" key="1">
    <source>
        <dbReference type="EMBL" id="SHK19795.1"/>
    </source>
</evidence>
<name>A0A1M6QI04_9AQUI</name>
<dbReference type="EMBL" id="LT670846">
    <property type="protein sequence ID" value="SHK19795.1"/>
    <property type="molecule type" value="Genomic_DNA"/>
</dbReference>
<protein>
    <submittedName>
        <fullName evidence="1">Uncharacterized protein</fullName>
    </submittedName>
</protein>
<sequence length="85" mass="10246">MEKEVIELLKEIQEDLKDPFNPYPLEDRMLRLLEVLKTLPGEDLSQMLPIFEEIRKNIEENYRIALGWLEELTRFMEKRGLDLRA</sequence>
<reference evidence="1 2" key="1">
    <citation type="submission" date="2016-11" db="EMBL/GenBank/DDBJ databases">
        <authorList>
            <person name="Jaros S."/>
            <person name="Januszkiewicz K."/>
            <person name="Wedrychowicz H."/>
        </authorList>
    </citation>
    <scope>NUCLEOTIDE SEQUENCE [LARGE SCALE GENOMIC DNA]</scope>
    <source>
        <strain evidence="1 2">DSM 19557</strain>
    </source>
</reference>
<proteinExistence type="predicted"/>
<dbReference type="OrthoDB" id="15647at2"/>
<evidence type="ECO:0000313" key="2">
    <source>
        <dbReference type="Proteomes" id="UP000189810"/>
    </source>
</evidence>
<organism evidence="1 2">
    <name type="scientific">Thermocrinis minervae</name>
    <dbReference type="NCBI Taxonomy" id="381751"/>
    <lineage>
        <taxon>Bacteria</taxon>
        <taxon>Pseudomonadati</taxon>
        <taxon>Aquificota</taxon>
        <taxon>Aquificia</taxon>
        <taxon>Aquificales</taxon>
        <taxon>Aquificaceae</taxon>
        <taxon>Thermocrinis</taxon>
    </lineage>
</organism>
<gene>
    <name evidence="1" type="ORF">SAMN05444391_0245</name>
</gene>
<accession>A0A1M6QI04</accession>
<dbReference type="AlphaFoldDB" id="A0A1M6QI04"/>
<dbReference type="Proteomes" id="UP000189810">
    <property type="component" value="Chromosome I"/>
</dbReference>
<dbReference type="RefSeq" id="WP_079653438.1">
    <property type="nucleotide sequence ID" value="NZ_LT670846.1"/>
</dbReference>